<keyword evidence="3 7" id="KW-0812">Transmembrane</keyword>
<evidence type="ECO:0000256" key="3">
    <source>
        <dbReference type="ARBA" id="ARBA00022692"/>
    </source>
</evidence>
<name>A0A101A9C9_9MYCO</name>
<protein>
    <submittedName>
        <fullName evidence="9">Potassium transporter</fullName>
    </submittedName>
</protein>
<comment type="subcellular location">
    <subcellularLocation>
        <location evidence="1">Membrane</location>
        <topology evidence="1">Multi-pass membrane protein</topology>
    </subcellularLocation>
</comment>
<dbReference type="GO" id="GO:0015297">
    <property type="term" value="F:antiporter activity"/>
    <property type="evidence" value="ECO:0007669"/>
    <property type="project" value="InterPro"/>
</dbReference>
<dbReference type="Proteomes" id="UP000053707">
    <property type="component" value="Unassembled WGS sequence"/>
</dbReference>
<dbReference type="RefSeq" id="WP_064395115.1">
    <property type="nucleotide sequence ID" value="NZ_LQIR01000010.1"/>
</dbReference>
<feature type="transmembrane region" description="Helical" evidence="7">
    <location>
        <begin position="318"/>
        <end position="340"/>
    </location>
</feature>
<evidence type="ECO:0000256" key="4">
    <source>
        <dbReference type="ARBA" id="ARBA00022989"/>
    </source>
</evidence>
<dbReference type="PANTHER" id="PTHR32468">
    <property type="entry name" value="CATION/H + ANTIPORTER"/>
    <property type="match status" value="1"/>
</dbReference>
<feature type="domain" description="Cation/H+ exchanger transmembrane" evidence="8">
    <location>
        <begin position="22"/>
        <end position="399"/>
    </location>
</feature>
<dbReference type="InterPro" id="IPR038770">
    <property type="entry name" value="Na+/solute_symporter_sf"/>
</dbReference>
<keyword evidence="2" id="KW-0813">Transport</keyword>
<reference evidence="9 10" key="1">
    <citation type="submission" date="2016-01" db="EMBL/GenBank/DDBJ databases">
        <authorList>
            <consortium name="TB Trials Study Group"/>
            <person name="Sutton G."/>
            <person name="Brinkac L."/>
            <person name="Sanka R."/>
            <person name="Adams M."/>
            <person name="Lau E.L."/>
            <person name="Macaden R."/>
            <person name="Grewal H.M.S."/>
        </authorList>
    </citation>
    <scope>NUCLEOTIDE SEQUENCE [LARGE SCALE GENOMIC DNA]</scope>
    <source>
        <strain evidence="9 10">IS-1744</strain>
    </source>
</reference>
<evidence type="ECO:0000256" key="1">
    <source>
        <dbReference type="ARBA" id="ARBA00004141"/>
    </source>
</evidence>
<feature type="transmembrane region" description="Helical" evidence="7">
    <location>
        <begin position="352"/>
        <end position="371"/>
    </location>
</feature>
<feature type="transmembrane region" description="Helical" evidence="7">
    <location>
        <begin position="201"/>
        <end position="220"/>
    </location>
</feature>
<organism evidence="9 10">
    <name type="scientific">Mycobacterium lehmannii</name>
    <dbReference type="NCBI Taxonomy" id="2048550"/>
    <lineage>
        <taxon>Bacteria</taxon>
        <taxon>Bacillati</taxon>
        <taxon>Actinomycetota</taxon>
        <taxon>Actinomycetes</taxon>
        <taxon>Mycobacteriales</taxon>
        <taxon>Mycobacteriaceae</taxon>
        <taxon>Mycobacterium</taxon>
    </lineage>
</organism>
<feature type="transmembrane region" description="Helical" evidence="7">
    <location>
        <begin position="6"/>
        <end position="27"/>
    </location>
</feature>
<dbReference type="EMBL" id="LQIR01000010">
    <property type="protein sequence ID" value="KUI18825.1"/>
    <property type="molecule type" value="Genomic_DNA"/>
</dbReference>
<evidence type="ECO:0000313" key="9">
    <source>
        <dbReference type="EMBL" id="KUI18825.1"/>
    </source>
</evidence>
<feature type="transmembrane region" description="Helical" evidence="7">
    <location>
        <begin position="240"/>
        <end position="256"/>
    </location>
</feature>
<sequence length="434" mass="45052">MPAATAVHFFLALAVILAACRLAGLLTQRVSQPPVVGEMIAGVFLGPSLLGRIAPGVQEDLFPTGTSNVVLYTAAQIGLVLYMFVVGLNFDVEHVKQRARTAVAVSTAGTLAPLVLGAVIAVPLLSSGGFFGEDVSPAMAMMFMGAAIAITAFPMLARIIFEKRLTGTSLGTLALACGATADAISWCILAVVVAVHRGTPATAITAIVGGLLYTAVVLTLGRRAARVLGAKSEEQRTIPGWVLSTVLIVLMSGAWLTDTIGIHAIFGAFIIGVAMPSGLFARRLTETIEPLTTRLLLPLFFVYSGLNTEIGLVNTPGLWALTLGVLIVAIAGKGVACAAAARLSKVPLRESIALGSLMNARGLIELILLNIGLEAGIITPTLFTILVLVAIVTTLMAAPIFEFVYGRHRPPVDTTLPEADLADATSAVPATEGR</sequence>
<feature type="transmembrane region" description="Helical" evidence="7">
    <location>
        <begin position="102"/>
        <end position="126"/>
    </location>
</feature>
<keyword evidence="5" id="KW-0406">Ion transport</keyword>
<dbReference type="GO" id="GO:1902600">
    <property type="term" value="P:proton transmembrane transport"/>
    <property type="evidence" value="ECO:0007669"/>
    <property type="project" value="InterPro"/>
</dbReference>
<dbReference type="AlphaFoldDB" id="A0A101A9C9"/>
<comment type="caution">
    <text evidence="9">The sequence shown here is derived from an EMBL/GenBank/DDBJ whole genome shotgun (WGS) entry which is preliminary data.</text>
</comment>
<feature type="transmembrane region" description="Helical" evidence="7">
    <location>
        <begin position="173"/>
        <end position="195"/>
    </location>
</feature>
<accession>A0A101A9C9</accession>
<proteinExistence type="predicted"/>
<gene>
    <name evidence="9" type="ORF">AU192_23840</name>
</gene>
<keyword evidence="4 7" id="KW-1133">Transmembrane helix</keyword>
<evidence type="ECO:0000256" key="2">
    <source>
        <dbReference type="ARBA" id="ARBA00022448"/>
    </source>
</evidence>
<evidence type="ECO:0000256" key="6">
    <source>
        <dbReference type="ARBA" id="ARBA00023136"/>
    </source>
</evidence>
<dbReference type="InterPro" id="IPR050794">
    <property type="entry name" value="CPA2_transporter"/>
</dbReference>
<dbReference type="InterPro" id="IPR006153">
    <property type="entry name" value="Cation/H_exchanger_TM"/>
</dbReference>
<feature type="transmembrane region" description="Helical" evidence="7">
    <location>
        <begin position="377"/>
        <end position="401"/>
    </location>
</feature>
<keyword evidence="6 7" id="KW-0472">Membrane</keyword>
<dbReference type="PANTHER" id="PTHR32468:SF0">
    <property type="entry name" value="K(+)_H(+) ANTIPORTER 1"/>
    <property type="match status" value="1"/>
</dbReference>
<feature type="transmembrane region" description="Helical" evidence="7">
    <location>
        <begin position="69"/>
        <end position="90"/>
    </location>
</feature>
<feature type="transmembrane region" description="Helical" evidence="7">
    <location>
        <begin position="138"/>
        <end position="161"/>
    </location>
</feature>
<feature type="transmembrane region" description="Helical" evidence="7">
    <location>
        <begin position="293"/>
        <end position="312"/>
    </location>
</feature>
<evidence type="ECO:0000256" key="5">
    <source>
        <dbReference type="ARBA" id="ARBA00023065"/>
    </source>
</evidence>
<evidence type="ECO:0000256" key="7">
    <source>
        <dbReference type="SAM" id="Phobius"/>
    </source>
</evidence>
<dbReference type="GO" id="GO:0016020">
    <property type="term" value="C:membrane"/>
    <property type="evidence" value="ECO:0007669"/>
    <property type="project" value="UniProtKB-SubCell"/>
</dbReference>
<feature type="transmembrane region" description="Helical" evidence="7">
    <location>
        <begin position="39"/>
        <end position="57"/>
    </location>
</feature>
<dbReference type="Gene3D" id="1.20.1530.20">
    <property type="match status" value="1"/>
</dbReference>
<keyword evidence="10" id="KW-1185">Reference proteome</keyword>
<feature type="transmembrane region" description="Helical" evidence="7">
    <location>
        <begin position="262"/>
        <end position="281"/>
    </location>
</feature>
<dbReference type="Pfam" id="PF00999">
    <property type="entry name" value="Na_H_Exchanger"/>
    <property type="match status" value="1"/>
</dbReference>
<evidence type="ECO:0000259" key="8">
    <source>
        <dbReference type="Pfam" id="PF00999"/>
    </source>
</evidence>
<evidence type="ECO:0000313" key="10">
    <source>
        <dbReference type="Proteomes" id="UP000053707"/>
    </source>
</evidence>